<feature type="binding site" evidence="12">
    <location>
        <position position="21"/>
    </location>
    <ligand>
        <name>ATP</name>
        <dbReference type="ChEBI" id="CHEBI:30616"/>
    </ligand>
</feature>
<comment type="miscellaneous">
    <text evidence="12">A single active site specifically recognizes both ATP and CTP and is responsible for their addition.</text>
</comment>
<keyword evidence="14" id="KW-1185">Reference proteome</keyword>
<evidence type="ECO:0000256" key="4">
    <source>
        <dbReference type="ARBA" id="ARBA00022695"/>
    </source>
</evidence>
<dbReference type="PIRSF" id="PIRSF000813">
    <property type="entry name" value="CCA_bact"/>
    <property type="match status" value="1"/>
</dbReference>
<dbReference type="InterPro" id="IPR006674">
    <property type="entry name" value="HD_domain"/>
</dbReference>
<keyword evidence="8 12" id="KW-0378">Hydrolase</keyword>
<comment type="function">
    <text evidence="12">Catalyzes the addition and repair of the essential 3'-terminal CCA sequence in tRNAs without using a nucleic acid template. Adds these three nucleotides in the order of C, C, and A to the tRNA nucleotide-73, using CTP and ATP as substrates and producing inorganic pyrophosphate. tRNA 3'-terminal CCA addition is required both for tRNA processing and repair. Also involved in tRNA surveillance by mediating tandem CCA addition to generate a CCACCA at the 3' terminus of unstable tRNAs. While stable tRNAs receive only 3'-terminal CCA, unstable tRNAs are marked with CCACCA and rapidly degraded.</text>
</comment>
<dbReference type="AlphaFoldDB" id="A0A0K0XYZ9"/>
<dbReference type="HAMAP" id="MF_01262">
    <property type="entry name" value="CCA_bact_type2"/>
    <property type="match status" value="1"/>
</dbReference>
<dbReference type="SUPFAM" id="SSF81301">
    <property type="entry name" value="Nucleotidyltransferase"/>
    <property type="match status" value="1"/>
</dbReference>
<comment type="subunit">
    <text evidence="12">Monomer. Can also form homodimers and oligomers.</text>
</comment>
<evidence type="ECO:0000256" key="10">
    <source>
        <dbReference type="ARBA" id="ARBA00022842"/>
    </source>
</evidence>
<dbReference type="STRING" id="1579979.WM2015_2556"/>
<dbReference type="EMBL" id="CP012154">
    <property type="protein sequence ID" value="AKS42914.1"/>
    <property type="molecule type" value="Genomic_DNA"/>
</dbReference>
<dbReference type="PATRIC" id="fig|1579979.3.peg.2611"/>
<evidence type="ECO:0000256" key="12">
    <source>
        <dbReference type="HAMAP-Rule" id="MF_01261"/>
    </source>
</evidence>
<dbReference type="InterPro" id="IPR002646">
    <property type="entry name" value="PolA_pol_head_dom"/>
</dbReference>
<keyword evidence="12" id="KW-0511">Multifunctional enzyme</keyword>
<dbReference type="InterPro" id="IPR032828">
    <property type="entry name" value="PolyA_RNA-bd"/>
</dbReference>
<comment type="catalytic activity">
    <reaction evidence="12">
        <text>a tRNA precursor + 2 CTP + ATP = a tRNA with a 3' CCA end + 3 diphosphate</text>
        <dbReference type="Rhea" id="RHEA:14433"/>
        <dbReference type="Rhea" id="RHEA-COMP:10465"/>
        <dbReference type="Rhea" id="RHEA-COMP:10468"/>
        <dbReference type="ChEBI" id="CHEBI:30616"/>
        <dbReference type="ChEBI" id="CHEBI:33019"/>
        <dbReference type="ChEBI" id="CHEBI:37563"/>
        <dbReference type="ChEBI" id="CHEBI:74896"/>
        <dbReference type="ChEBI" id="CHEBI:83071"/>
        <dbReference type="EC" id="2.7.7.72"/>
    </reaction>
</comment>
<comment type="cofactor">
    <cofactor evidence="12">
        <name>Mg(2+)</name>
        <dbReference type="ChEBI" id="CHEBI:18420"/>
    </cofactor>
    <text evidence="12">Magnesium is required for nucleotidyltransferase activity.</text>
</comment>
<evidence type="ECO:0000256" key="9">
    <source>
        <dbReference type="ARBA" id="ARBA00022840"/>
    </source>
</evidence>
<dbReference type="GO" id="GO:0042245">
    <property type="term" value="P:RNA repair"/>
    <property type="evidence" value="ECO:0007669"/>
    <property type="project" value="UniProtKB-KW"/>
</dbReference>
<dbReference type="GO" id="GO:0001680">
    <property type="term" value="P:tRNA 3'-terminal CCA addition"/>
    <property type="evidence" value="ECO:0007669"/>
    <property type="project" value="UniProtKB-UniRule"/>
</dbReference>
<dbReference type="GO" id="GO:0160016">
    <property type="term" value="F:CCACCA tRNA nucleotidyltransferase activity"/>
    <property type="evidence" value="ECO:0007669"/>
    <property type="project" value="RHEA"/>
</dbReference>
<dbReference type="GO" id="GO:0004112">
    <property type="term" value="F:cyclic-nucleotide phosphodiesterase activity"/>
    <property type="evidence" value="ECO:0007669"/>
    <property type="project" value="UniProtKB-UniRule"/>
</dbReference>
<keyword evidence="2 12" id="KW-0808">Transferase</keyword>
<dbReference type="HAMAP" id="MF_01261">
    <property type="entry name" value="CCA_bact_type1"/>
    <property type="match status" value="1"/>
</dbReference>
<dbReference type="GO" id="GO:0000287">
    <property type="term" value="F:magnesium ion binding"/>
    <property type="evidence" value="ECO:0007669"/>
    <property type="project" value="UniProtKB-UniRule"/>
</dbReference>
<dbReference type="Pfam" id="PF01966">
    <property type="entry name" value="HD"/>
    <property type="match status" value="1"/>
</dbReference>
<proteinExistence type="inferred from homology"/>
<keyword evidence="9 12" id="KW-0067">ATP-binding</keyword>
<evidence type="ECO:0000256" key="7">
    <source>
        <dbReference type="ARBA" id="ARBA00022800"/>
    </source>
</evidence>
<feature type="binding site" evidence="12">
    <location>
        <position position="153"/>
    </location>
    <ligand>
        <name>CTP</name>
        <dbReference type="ChEBI" id="CHEBI:37563"/>
    </ligand>
</feature>
<dbReference type="InterPro" id="IPR012006">
    <property type="entry name" value="CCA_bact"/>
</dbReference>
<dbReference type="InterPro" id="IPR050124">
    <property type="entry name" value="tRNA_CCA-adding_enzyme"/>
</dbReference>
<dbReference type="InterPro" id="IPR043519">
    <property type="entry name" value="NT_sf"/>
</dbReference>
<dbReference type="EC" id="3.1.3.-" evidence="12"/>
<sequence length="420" mass="47560">MGGTEVDDELTRGLDCYQVGGSVRDALLGLTSEDRDYVVVGAGPEEMVRRGFRPVGRDFPVFLHPETHEEYALARTERKSGHGYRGFVFHAGPDVTLEQDLIRRDLTINAMALSADGTLIDPFHGRLDLNERLLRHVSDAFAEDPLRVLRLARFATRFSEFRIAPRTLALCRQMVESGELDHLVPERVWQETRRALMHEQPSRFFDVLRETGALAIVFPEVEALFGVPQPERYHPEIDSGRHTLMVLDQAARLGAPLAVRYACLVHDLGKALTPRAEWPSHRGHEKRGLEPIAEVSRRLAVPSECRDLALKVGEFHLHSHRALELRPATVLRLFEQLDAFRKPERLTHFLLACQADLRGRLGREDDPYPQGEFLRRAHAAAAEVEARPFVEQGLEGPAIAEAMARERQRRIECLRAELDA</sequence>
<feature type="binding site" evidence="12">
    <location>
        <position position="24"/>
    </location>
    <ligand>
        <name>CTP</name>
        <dbReference type="ChEBI" id="CHEBI:37563"/>
    </ligand>
</feature>
<dbReference type="Proteomes" id="UP000066624">
    <property type="component" value="Chromosome"/>
</dbReference>
<dbReference type="Gene3D" id="1.10.3090.10">
    <property type="entry name" value="cca-adding enzyme, domain 2"/>
    <property type="match status" value="1"/>
</dbReference>
<dbReference type="GO" id="GO:0004810">
    <property type="term" value="F:CCA tRNA nucleotidyltransferase activity"/>
    <property type="evidence" value="ECO:0007669"/>
    <property type="project" value="UniProtKB-UniRule"/>
</dbReference>
<accession>A0A0K0XYZ9</accession>
<dbReference type="KEGG" id="wma:WM2015_2556"/>
<keyword evidence="4 12" id="KW-0548">Nucleotidyltransferase</keyword>
<keyword evidence="7 12" id="KW-0692">RNA repair</keyword>
<feature type="binding site" evidence="12">
    <location>
        <position position="150"/>
    </location>
    <ligand>
        <name>CTP</name>
        <dbReference type="ChEBI" id="CHEBI:37563"/>
    </ligand>
</feature>
<keyword evidence="1 12" id="KW-0533">Nickel</keyword>
<evidence type="ECO:0000313" key="13">
    <source>
        <dbReference type="EMBL" id="AKS42914.1"/>
    </source>
</evidence>
<feature type="binding site" evidence="12">
    <location>
        <position position="21"/>
    </location>
    <ligand>
        <name>CTP</name>
        <dbReference type="ChEBI" id="CHEBI:37563"/>
    </ligand>
</feature>
<keyword evidence="3 12" id="KW-0819">tRNA processing</keyword>
<dbReference type="GO" id="GO:0005524">
    <property type="term" value="F:ATP binding"/>
    <property type="evidence" value="ECO:0007669"/>
    <property type="project" value="UniProtKB-UniRule"/>
</dbReference>
<feature type="binding site" evidence="12">
    <location>
        <position position="104"/>
    </location>
    <ligand>
        <name>ATP</name>
        <dbReference type="ChEBI" id="CHEBI:30616"/>
    </ligand>
</feature>
<comment type="cofactor">
    <cofactor evidence="12">
        <name>Ni(2+)</name>
        <dbReference type="ChEBI" id="CHEBI:49786"/>
    </cofactor>
    <text evidence="12">Nickel for phosphatase activity.</text>
</comment>
<evidence type="ECO:0000256" key="5">
    <source>
        <dbReference type="ARBA" id="ARBA00022723"/>
    </source>
</evidence>
<evidence type="ECO:0000256" key="2">
    <source>
        <dbReference type="ARBA" id="ARBA00022679"/>
    </source>
</evidence>
<dbReference type="CDD" id="cd05398">
    <property type="entry name" value="NT_ClassII-CCAase"/>
    <property type="match status" value="1"/>
</dbReference>
<evidence type="ECO:0000256" key="1">
    <source>
        <dbReference type="ARBA" id="ARBA00022596"/>
    </source>
</evidence>
<evidence type="ECO:0000256" key="11">
    <source>
        <dbReference type="ARBA" id="ARBA00022884"/>
    </source>
</evidence>
<comment type="domain">
    <text evidence="12">Comprises two domains: an N-terminal domain containing the nucleotidyltransferase activity and a C-terminal HD domain associated with both phosphodiesterase and phosphatase activities.</text>
</comment>
<dbReference type="Gene3D" id="3.30.460.10">
    <property type="entry name" value="Beta Polymerase, domain 2"/>
    <property type="match status" value="1"/>
</dbReference>
<dbReference type="InterPro" id="IPR003607">
    <property type="entry name" value="HD/PDEase_dom"/>
</dbReference>
<dbReference type="CDD" id="cd00077">
    <property type="entry name" value="HDc"/>
    <property type="match status" value="1"/>
</dbReference>
<organism evidence="13 14">
    <name type="scientific">Wenzhouxiangella marina</name>
    <dbReference type="NCBI Taxonomy" id="1579979"/>
    <lineage>
        <taxon>Bacteria</taxon>
        <taxon>Pseudomonadati</taxon>
        <taxon>Pseudomonadota</taxon>
        <taxon>Gammaproteobacteria</taxon>
        <taxon>Chromatiales</taxon>
        <taxon>Wenzhouxiangellaceae</taxon>
        <taxon>Wenzhouxiangella</taxon>
    </lineage>
</organism>
<dbReference type="EC" id="3.1.4.-" evidence="12"/>
<feature type="binding site" evidence="12">
    <location>
        <position position="24"/>
    </location>
    <ligand>
        <name>ATP</name>
        <dbReference type="ChEBI" id="CHEBI:30616"/>
    </ligand>
</feature>
<gene>
    <name evidence="12" type="primary">cca</name>
    <name evidence="13" type="ORF">WM2015_2556</name>
</gene>
<dbReference type="NCBIfam" id="NF008137">
    <property type="entry name" value="PRK10885.1"/>
    <property type="match status" value="1"/>
</dbReference>
<feature type="binding site" evidence="12">
    <location>
        <position position="150"/>
    </location>
    <ligand>
        <name>ATP</name>
        <dbReference type="ChEBI" id="CHEBI:30616"/>
    </ligand>
</feature>
<comment type="catalytic activity">
    <reaction evidence="12">
        <text>a tRNA with a 3' CCA end + 2 CTP + ATP = a tRNA with a 3' CCACCA end + 3 diphosphate</text>
        <dbReference type="Rhea" id="RHEA:76235"/>
        <dbReference type="Rhea" id="RHEA-COMP:10468"/>
        <dbReference type="Rhea" id="RHEA-COMP:18655"/>
        <dbReference type="ChEBI" id="CHEBI:30616"/>
        <dbReference type="ChEBI" id="CHEBI:33019"/>
        <dbReference type="ChEBI" id="CHEBI:37563"/>
        <dbReference type="ChEBI" id="CHEBI:83071"/>
        <dbReference type="ChEBI" id="CHEBI:195187"/>
    </reaction>
</comment>
<dbReference type="PROSITE" id="PS51831">
    <property type="entry name" value="HD"/>
    <property type="match status" value="1"/>
</dbReference>
<dbReference type="GO" id="GO:0000049">
    <property type="term" value="F:tRNA binding"/>
    <property type="evidence" value="ECO:0007669"/>
    <property type="project" value="UniProtKB-UniRule"/>
</dbReference>
<dbReference type="EC" id="2.7.7.72" evidence="12"/>
<feature type="binding site" evidence="12">
    <location>
        <position position="36"/>
    </location>
    <ligand>
        <name>Mg(2+)</name>
        <dbReference type="ChEBI" id="CHEBI:18420"/>
    </ligand>
</feature>
<evidence type="ECO:0000256" key="3">
    <source>
        <dbReference type="ARBA" id="ARBA00022694"/>
    </source>
</evidence>
<dbReference type="PANTHER" id="PTHR47545">
    <property type="entry name" value="MULTIFUNCTIONAL CCA PROTEIN"/>
    <property type="match status" value="1"/>
</dbReference>
<evidence type="ECO:0000256" key="8">
    <source>
        <dbReference type="ARBA" id="ARBA00022801"/>
    </source>
</evidence>
<keyword evidence="5 12" id="KW-0479">Metal-binding</keyword>
<keyword evidence="11 12" id="KW-0694">RNA-binding</keyword>
<dbReference type="Pfam" id="PF01743">
    <property type="entry name" value="PolyA_pol"/>
    <property type="match status" value="1"/>
</dbReference>
<protein>
    <recommendedName>
        <fullName evidence="12">Multifunctional CCA protein</fullName>
    </recommendedName>
    <domain>
        <recommendedName>
            <fullName evidence="12">CCA-adding enzyme</fullName>
            <ecNumber evidence="12">2.7.7.72</ecNumber>
        </recommendedName>
        <alternativeName>
            <fullName evidence="12">CCA tRNA nucleotidyltransferase</fullName>
        </alternativeName>
        <alternativeName>
            <fullName evidence="12">tRNA CCA-pyrophosphorylase</fullName>
        </alternativeName>
        <alternativeName>
            <fullName evidence="12">tRNA adenylyl-/cytidylyl-transferase</fullName>
        </alternativeName>
        <alternativeName>
            <fullName evidence="12">tRNA nucleotidyltransferase</fullName>
        </alternativeName>
        <alternativeName>
            <fullName evidence="12">tRNA-NT</fullName>
        </alternativeName>
    </domain>
    <domain>
        <recommendedName>
            <fullName evidence="12">2'-nucleotidase</fullName>
            <ecNumber evidence="12">3.1.3.-</ecNumber>
        </recommendedName>
    </domain>
    <domain>
        <recommendedName>
            <fullName evidence="12">2',3'-cyclic phosphodiesterase</fullName>
            <ecNumber evidence="12">3.1.4.-</ecNumber>
        </recommendedName>
    </domain>
    <domain>
        <recommendedName>
            <fullName evidence="12">Phosphatase</fullName>
        </recommendedName>
    </domain>
</protein>
<name>A0A0K0XYZ9_9GAMM</name>
<evidence type="ECO:0000256" key="6">
    <source>
        <dbReference type="ARBA" id="ARBA00022741"/>
    </source>
</evidence>
<feature type="binding site" evidence="12">
    <location>
        <position position="34"/>
    </location>
    <ligand>
        <name>Mg(2+)</name>
        <dbReference type="ChEBI" id="CHEBI:18420"/>
    </ligand>
</feature>
<feature type="binding site" evidence="12">
    <location>
        <position position="104"/>
    </location>
    <ligand>
        <name>CTP</name>
        <dbReference type="ChEBI" id="CHEBI:37563"/>
    </ligand>
</feature>
<feature type="binding site" evidence="12">
    <location>
        <position position="153"/>
    </location>
    <ligand>
        <name>ATP</name>
        <dbReference type="ChEBI" id="CHEBI:30616"/>
    </ligand>
</feature>
<dbReference type="GO" id="GO:0016791">
    <property type="term" value="F:phosphatase activity"/>
    <property type="evidence" value="ECO:0007669"/>
    <property type="project" value="UniProtKB-UniRule"/>
</dbReference>
<reference evidence="13 14" key="1">
    <citation type="submission" date="2015-07" db="EMBL/GenBank/DDBJ databases">
        <authorList>
            <person name="Noorani M."/>
        </authorList>
    </citation>
    <scope>NUCLEOTIDE SEQUENCE [LARGE SCALE GENOMIC DNA]</scope>
    <source>
        <strain evidence="13 14">KCTC 42284</strain>
    </source>
</reference>
<dbReference type="SUPFAM" id="SSF81891">
    <property type="entry name" value="Poly A polymerase C-terminal region-like"/>
    <property type="match status" value="1"/>
</dbReference>
<dbReference type="Pfam" id="PF12627">
    <property type="entry name" value="PolyA_pol_RNAbd"/>
    <property type="match status" value="1"/>
</dbReference>
<dbReference type="PANTHER" id="PTHR47545:SF1">
    <property type="entry name" value="MULTIFUNCTIONAL CCA PROTEIN"/>
    <property type="match status" value="1"/>
</dbReference>
<comment type="similarity">
    <text evidence="12">Belongs to the tRNA nucleotidyltransferase/poly(A) polymerase family. Bacterial CCA-adding enzyme type 1 subfamily.</text>
</comment>
<keyword evidence="10 12" id="KW-0460">Magnesium</keyword>
<evidence type="ECO:0000313" key="14">
    <source>
        <dbReference type="Proteomes" id="UP000066624"/>
    </source>
</evidence>
<keyword evidence="6 12" id="KW-0547">Nucleotide-binding</keyword>